<name>A0A368MZG8_9FLAO</name>
<dbReference type="Gene3D" id="3.40.50.720">
    <property type="entry name" value="NAD(P)-binding Rossmann-like Domain"/>
    <property type="match status" value="1"/>
</dbReference>
<evidence type="ECO:0000313" key="8">
    <source>
        <dbReference type="EMBL" id="RCU43310.1"/>
    </source>
</evidence>
<evidence type="ECO:0000256" key="5">
    <source>
        <dbReference type="ARBA" id="ARBA00048200"/>
    </source>
</evidence>
<protein>
    <recommendedName>
        <fullName evidence="4 6">dTDP-4-dehydrorhamnose reductase</fullName>
        <ecNumber evidence="3 6">1.1.1.133</ecNumber>
    </recommendedName>
</protein>
<comment type="similarity">
    <text evidence="2 6">Belongs to the dTDP-4-dehydrorhamnose reductase family.</text>
</comment>
<evidence type="ECO:0000256" key="2">
    <source>
        <dbReference type="ARBA" id="ARBA00010944"/>
    </source>
</evidence>
<dbReference type="NCBIfam" id="TIGR01214">
    <property type="entry name" value="rmlD"/>
    <property type="match status" value="1"/>
</dbReference>
<dbReference type="GO" id="GO:0019305">
    <property type="term" value="P:dTDP-rhamnose biosynthetic process"/>
    <property type="evidence" value="ECO:0007669"/>
    <property type="project" value="UniProtKB-UniPathway"/>
</dbReference>
<reference evidence="8 9" key="1">
    <citation type="submission" date="2018-07" db="EMBL/GenBank/DDBJ databases">
        <title>Chryseobacterium lacus sp. nov., isolated from lake water.</title>
        <authorList>
            <person name="Li C.-M."/>
        </authorList>
    </citation>
    <scope>NUCLEOTIDE SEQUENCE [LARGE SCALE GENOMIC DNA]</scope>
    <source>
        <strain evidence="8 9">YLOS41</strain>
    </source>
</reference>
<dbReference type="RefSeq" id="WP_114303164.1">
    <property type="nucleotide sequence ID" value="NZ_QPIE01000003.1"/>
</dbReference>
<keyword evidence="6 8" id="KW-0560">Oxidoreductase</keyword>
<evidence type="ECO:0000256" key="4">
    <source>
        <dbReference type="ARBA" id="ARBA00017099"/>
    </source>
</evidence>
<comment type="caution">
    <text evidence="8">The sequence shown here is derived from an EMBL/GenBank/DDBJ whole genome shotgun (WGS) entry which is preliminary data.</text>
</comment>
<dbReference type="Gene3D" id="3.90.25.10">
    <property type="entry name" value="UDP-galactose 4-epimerase, domain 1"/>
    <property type="match status" value="1"/>
</dbReference>
<comment type="catalytic activity">
    <reaction evidence="5">
        <text>dTDP-beta-L-rhamnose + NADP(+) = dTDP-4-dehydro-beta-L-rhamnose + NADPH + H(+)</text>
        <dbReference type="Rhea" id="RHEA:21796"/>
        <dbReference type="ChEBI" id="CHEBI:15378"/>
        <dbReference type="ChEBI" id="CHEBI:57510"/>
        <dbReference type="ChEBI" id="CHEBI:57783"/>
        <dbReference type="ChEBI" id="CHEBI:58349"/>
        <dbReference type="ChEBI" id="CHEBI:62830"/>
        <dbReference type="EC" id="1.1.1.133"/>
    </reaction>
</comment>
<keyword evidence="9" id="KW-1185">Reference proteome</keyword>
<dbReference type="UniPathway" id="UPA00124"/>
<dbReference type="InterPro" id="IPR029903">
    <property type="entry name" value="RmlD-like-bd"/>
</dbReference>
<dbReference type="Proteomes" id="UP000252172">
    <property type="component" value="Unassembled WGS sequence"/>
</dbReference>
<proteinExistence type="inferred from homology"/>
<dbReference type="InterPro" id="IPR036291">
    <property type="entry name" value="NAD(P)-bd_dom_sf"/>
</dbReference>
<evidence type="ECO:0000313" key="9">
    <source>
        <dbReference type="Proteomes" id="UP000252172"/>
    </source>
</evidence>
<evidence type="ECO:0000256" key="3">
    <source>
        <dbReference type="ARBA" id="ARBA00012929"/>
    </source>
</evidence>
<comment type="pathway">
    <text evidence="1 6">Carbohydrate biosynthesis; dTDP-L-rhamnose biosynthesis.</text>
</comment>
<evidence type="ECO:0000256" key="6">
    <source>
        <dbReference type="RuleBase" id="RU364082"/>
    </source>
</evidence>
<keyword evidence="6" id="KW-0521">NADP</keyword>
<evidence type="ECO:0000259" key="7">
    <source>
        <dbReference type="Pfam" id="PF04321"/>
    </source>
</evidence>
<feature type="domain" description="RmlD-like substrate binding" evidence="7">
    <location>
        <begin position="4"/>
        <end position="283"/>
    </location>
</feature>
<dbReference type="CDD" id="cd05254">
    <property type="entry name" value="dTDP_HR_like_SDR_e"/>
    <property type="match status" value="1"/>
</dbReference>
<organism evidence="8 9">
    <name type="scientific">Chryseobacterium lacus</name>
    <dbReference type="NCBI Taxonomy" id="2058346"/>
    <lineage>
        <taxon>Bacteria</taxon>
        <taxon>Pseudomonadati</taxon>
        <taxon>Bacteroidota</taxon>
        <taxon>Flavobacteriia</taxon>
        <taxon>Flavobacteriales</taxon>
        <taxon>Weeksellaceae</taxon>
        <taxon>Chryseobacterium group</taxon>
        <taxon>Chryseobacterium</taxon>
    </lineage>
</organism>
<dbReference type="GO" id="GO:0008831">
    <property type="term" value="F:dTDP-4-dehydrorhamnose reductase activity"/>
    <property type="evidence" value="ECO:0007669"/>
    <property type="project" value="UniProtKB-EC"/>
</dbReference>
<dbReference type="EC" id="1.1.1.133" evidence="3 6"/>
<comment type="function">
    <text evidence="6">Catalyzes the reduction of dTDP-6-deoxy-L-lyxo-4-hexulose to yield dTDP-L-rhamnose.</text>
</comment>
<dbReference type="EMBL" id="QPIE01000003">
    <property type="protein sequence ID" value="RCU43310.1"/>
    <property type="molecule type" value="Genomic_DNA"/>
</dbReference>
<dbReference type="Pfam" id="PF04321">
    <property type="entry name" value="RmlD_sub_bind"/>
    <property type="match status" value="1"/>
</dbReference>
<gene>
    <name evidence="8" type="primary">rfbD</name>
    <name evidence="8" type="ORF">DQ356_03850</name>
</gene>
<sequence>MKKRILITGGNGQLGNCLKKIAPDYELNYDFRFTDSSDLDITDEAAVFDFFEEYKPHYCINAAAYTAVDFAEKEEEMAFSVNADAVAFLAEASKKFKTTFIHVSTDYVFDGETEISYSEDDFTQPSGVYGASKLKGENLAIELNPESIIVRTSWLYSEFNKNFVKTMLNLFSQKEELSVVADQFGQPTNANDLAEALMKIIANENKTYGIFHFSNYPETTWYEFASKIAEFSKSKVKINPISTDQFPTAAKRPRRSTMDLSKIEEKYNVEIKHWEQSLEECIGILNNSK</sequence>
<dbReference type="AlphaFoldDB" id="A0A368MZG8"/>
<dbReference type="PANTHER" id="PTHR10491">
    <property type="entry name" value="DTDP-4-DEHYDRORHAMNOSE REDUCTASE"/>
    <property type="match status" value="1"/>
</dbReference>
<dbReference type="GO" id="GO:0005829">
    <property type="term" value="C:cytosol"/>
    <property type="evidence" value="ECO:0007669"/>
    <property type="project" value="TreeGrafter"/>
</dbReference>
<evidence type="ECO:0000256" key="1">
    <source>
        <dbReference type="ARBA" id="ARBA00004781"/>
    </source>
</evidence>
<dbReference type="InterPro" id="IPR005913">
    <property type="entry name" value="dTDP_dehydrorham_reduct"/>
</dbReference>
<dbReference type="PANTHER" id="PTHR10491:SF4">
    <property type="entry name" value="METHIONINE ADENOSYLTRANSFERASE 2 SUBUNIT BETA"/>
    <property type="match status" value="1"/>
</dbReference>
<dbReference type="OrthoDB" id="9803892at2"/>
<dbReference type="SUPFAM" id="SSF51735">
    <property type="entry name" value="NAD(P)-binding Rossmann-fold domains"/>
    <property type="match status" value="1"/>
</dbReference>
<accession>A0A368MZG8</accession>